<evidence type="ECO:0000313" key="2">
    <source>
        <dbReference type="EMBL" id="SCC08048.1"/>
    </source>
</evidence>
<feature type="transmembrane region" description="Helical" evidence="1">
    <location>
        <begin position="57"/>
        <end position="77"/>
    </location>
</feature>
<keyword evidence="1" id="KW-0472">Membrane</keyword>
<dbReference type="RefSeq" id="WP_032088647.1">
    <property type="nucleotide sequence ID" value="NZ_FMAU01000002.1"/>
</dbReference>
<dbReference type="AlphaFoldDB" id="A0A0V8HJG0"/>
<gene>
    <name evidence="2" type="ORF">GA0061094_2340</name>
</gene>
<evidence type="ECO:0000313" key="3">
    <source>
        <dbReference type="Proteomes" id="UP000181997"/>
    </source>
</evidence>
<dbReference type="Proteomes" id="UP000181997">
    <property type="component" value="Unassembled WGS sequence"/>
</dbReference>
<dbReference type="EMBL" id="FMAU01000002">
    <property type="protein sequence ID" value="SCC08048.1"/>
    <property type="molecule type" value="Genomic_DNA"/>
</dbReference>
<reference evidence="3" key="1">
    <citation type="submission" date="2016-08" db="EMBL/GenBank/DDBJ databases">
        <authorList>
            <person name="Varghese N."/>
            <person name="Submissions Spin"/>
        </authorList>
    </citation>
    <scope>NUCLEOTIDE SEQUENCE [LARGE SCALE GENOMIC DNA]</scope>
    <source>
        <strain evidence="3">SGD-1123</strain>
    </source>
</reference>
<accession>A0A0V8HJG0</accession>
<keyword evidence="3" id="KW-1185">Reference proteome</keyword>
<evidence type="ECO:0000256" key="1">
    <source>
        <dbReference type="SAM" id="Phobius"/>
    </source>
</evidence>
<proteinExistence type="predicted"/>
<sequence length="84" mass="9309">MKNILFFFACLCAFLGVSVLFITGILNIMMPMVGKAAYQAAMAGSYSTEDYVMDFTFMNSSAVLMIVGGSYFAYILYKHEKGNK</sequence>
<protein>
    <submittedName>
        <fullName evidence="2">Uncharacterized protein</fullName>
    </submittedName>
</protein>
<organism evidence="2 3">
    <name type="scientific">[Bacillus] enclensis</name>
    <dbReference type="NCBI Taxonomy" id="1402860"/>
    <lineage>
        <taxon>Bacteria</taxon>
        <taxon>Bacillati</taxon>
        <taxon>Bacillota</taxon>
        <taxon>Bacilli</taxon>
        <taxon>Bacillales</taxon>
        <taxon>Bacillaceae</taxon>
        <taxon>Rossellomorea</taxon>
    </lineage>
</organism>
<keyword evidence="1" id="KW-0812">Transmembrane</keyword>
<name>A0A0V8HJG0_9BACI</name>
<keyword evidence="1" id="KW-1133">Transmembrane helix</keyword>
<dbReference type="OrthoDB" id="2971084at2"/>